<dbReference type="NCBIfam" id="NF002469">
    <property type="entry name" value="PRK01712.1"/>
    <property type="match status" value="1"/>
</dbReference>
<keyword evidence="4 5" id="KW-0694">RNA-binding</keyword>
<dbReference type="SUPFAM" id="SSF117130">
    <property type="entry name" value="CsrA-like"/>
    <property type="match status" value="1"/>
</dbReference>
<comment type="subunit">
    <text evidence="5">Homodimer; the beta-strands of each monomer intercalate to form a hydrophobic core, while the alpha-helices form wings that extend away from the core.</text>
</comment>
<keyword evidence="5" id="KW-1005">Bacterial flagellum biogenesis</keyword>
<dbReference type="Pfam" id="PF02599">
    <property type="entry name" value="CsrA"/>
    <property type="match status" value="1"/>
</dbReference>
<sequence>MLVLTRKSGEGIIIGDDIRITVVEVRGNSIRLGIDAPRSKKIHRLEVYERITNENRKATQWEPVDLQALSRKLDTNKKQPRP</sequence>
<dbReference type="GO" id="GO:0005829">
    <property type="term" value="C:cytosol"/>
    <property type="evidence" value="ECO:0007669"/>
    <property type="project" value="TreeGrafter"/>
</dbReference>
<dbReference type="GO" id="GO:0006402">
    <property type="term" value="P:mRNA catabolic process"/>
    <property type="evidence" value="ECO:0007669"/>
    <property type="project" value="InterPro"/>
</dbReference>
<comment type="function">
    <text evidence="5">A translational regulator that binds mRNA to regulate translation initiation and/or mRNA stability. Usually binds in the 5'-UTR at or near the Shine-Dalgarno sequence preventing ribosome-binding, thus repressing translation. Its main target seems to be the major flagellin gene, while its function is anatagonized by FliW.</text>
</comment>
<dbReference type="GO" id="GO:0048027">
    <property type="term" value="F:mRNA 5'-UTR binding"/>
    <property type="evidence" value="ECO:0007669"/>
    <property type="project" value="UniProtKB-UniRule"/>
</dbReference>
<evidence type="ECO:0000256" key="1">
    <source>
        <dbReference type="ARBA" id="ARBA00022490"/>
    </source>
</evidence>
<evidence type="ECO:0000256" key="2">
    <source>
        <dbReference type="ARBA" id="ARBA00022491"/>
    </source>
</evidence>
<dbReference type="NCBIfam" id="TIGR00202">
    <property type="entry name" value="csrA"/>
    <property type="match status" value="1"/>
</dbReference>
<evidence type="ECO:0000313" key="6">
    <source>
        <dbReference type="EMBL" id="TYP00178.1"/>
    </source>
</evidence>
<dbReference type="EMBL" id="VNIB01000001">
    <property type="protein sequence ID" value="TYP00178.1"/>
    <property type="molecule type" value="Genomic_DNA"/>
</dbReference>
<dbReference type="PANTHER" id="PTHR34984">
    <property type="entry name" value="CARBON STORAGE REGULATOR"/>
    <property type="match status" value="1"/>
</dbReference>
<keyword evidence="3 5" id="KW-0810">Translation regulation</keyword>
<dbReference type="InterPro" id="IPR036107">
    <property type="entry name" value="CsrA_sf"/>
</dbReference>
<evidence type="ECO:0000256" key="4">
    <source>
        <dbReference type="ARBA" id="ARBA00022884"/>
    </source>
</evidence>
<accession>A0A5D3WNP6</accession>
<dbReference type="OrthoDB" id="9809061at2"/>
<proteinExistence type="inferred from homology"/>
<evidence type="ECO:0000256" key="3">
    <source>
        <dbReference type="ARBA" id="ARBA00022845"/>
    </source>
</evidence>
<dbReference type="GO" id="GO:0045947">
    <property type="term" value="P:negative regulation of translational initiation"/>
    <property type="evidence" value="ECO:0007669"/>
    <property type="project" value="UniProtKB-UniRule"/>
</dbReference>
<protein>
    <recommendedName>
        <fullName evidence="5">Translational regulator CsrA</fullName>
    </recommendedName>
</protein>
<dbReference type="PANTHER" id="PTHR34984:SF1">
    <property type="entry name" value="CARBON STORAGE REGULATOR"/>
    <property type="match status" value="1"/>
</dbReference>
<reference evidence="6 7" key="1">
    <citation type="submission" date="2019-07" db="EMBL/GenBank/DDBJ databases">
        <title>Genomic Encyclopedia of Type Strains, Phase IV (KMG-IV): sequencing the most valuable type-strain genomes for metagenomic binning, comparative biology and taxonomic classification.</title>
        <authorList>
            <person name="Goeker M."/>
        </authorList>
    </citation>
    <scope>NUCLEOTIDE SEQUENCE [LARGE SCALE GENOMIC DNA]</scope>
    <source>
        <strain evidence="6 7">SS015</strain>
    </source>
</reference>
<dbReference type="GO" id="GO:1902208">
    <property type="term" value="P:regulation of bacterial-type flagellum assembly"/>
    <property type="evidence" value="ECO:0007669"/>
    <property type="project" value="UniProtKB-UniRule"/>
</dbReference>
<dbReference type="RefSeq" id="WP_148894362.1">
    <property type="nucleotide sequence ID" value="NZ_VNIB01000001.1"/>
</dbReference>
<dbReference type="InterPro" id="IPR003751">
    <property type="entry name" value="CsrA"/>
</dbReference>
<keyword evidence="1 5" id="KW-0963">Cytoplasm</keyword>
<evidence type="ECO:0000256" key="5">
    <source>
        <dbReference type="HAMAP-Rule" id="MF_00167"/>
    </source>
</evidence>
<dbReference type="HAMAP" id="MF_00167">
    <property type="entry name" value="CsrA"/>
    <property type="match status" value="1"/>
</dbReference>
<name>A0A5D3WNP6_9BACT</name>
<gene>
    <name evidence="5" type="primary">csrA</name>
    <name evidence="6" type="ORF">EDC39_101339</name>
</gene>
<comment type="caution">
    <text evidence="6">The sequence shown here is derived from an EMBL/GenBank/DDBJ whole genome shotgun (WGS) entry which is preliminary data.</text>
</comment>
<dbReference type="GO" id="GO:0044781">
    <property type="term" value="P:bacterial-type flagellum organization"/>
    <property type="evidence" value="ECO:0007669"/>
    <property type="project" value="UniProtKB-KW"/>
</dbReference>
<dbReference type="GO" id="GO:0006109">
    <property type="term" value="P:regulation of carbohydrate metabolic process"/>
    <property type="evidence" value="ECO:0007669"/>
    <property type="project" value="InterPro"/>
</dbReference>
<comment type="subcellular location">
    <subcellularLocation>
        <location evidence="5">Cytoplasm</location>
    </subcellularLocation>
</comment>
<dbReference type="Gene3D" id="2.60.40.4380">
    <property type="entry name" value="Translational regulator CsrA"/>
    <property type="match status" value="1"/>
</dbReference>
<keyword evidence="2 5" id="KW-0678">Repressor</keyword>
<dbReference type="Proteomes" id="UP000324159">
    <property type="component" value="Unassembled WGS sequence"/>
</dbReference>
<organism evidence="6 7">
    <name type="scientific">Geothermobacter ehrlichii</name>
    <dbReference type="NCBI Taxonomy" id="213224"/>
    <lineage>
        <taxon>Bacteria</taxon>
        <taxon>Pseudomonadati</taxon>
        <taxon>Thermodesulfobacteriota</taxon>
        <taxon>Desulfuromonadia</taxon>
        <taxon>Desulfuromonadales</taxon>
        <taxon>Geothermobacteraceae</taxon>
        <taxon>Geothermobacter</taxon>
    </lineage>
</organism>
<dbReference type="AlphaFoldDB" id="A0A5D3WNP6"/>
<comment type="similarity">
    <text evidence="5">Belongs to the CsrA/RsmA family.</text>
</comment>
<evidence type="ECO:0000313" key="7">
    <source>
        <dbReference type="Proteomes" id="UP000324159"/>
    </source>
</evidence>
<keyword evidence="7" id="KW-1185">Reference proteome</keyword>
<dbReference type="FunFam" id="2.60.40.4380:FF:000002">
    <property type="entry name" value="Translational regulator CsrA"/>
    <property type="match status" value="1"/>
</dbReference>